<dbReference type="RefSeq" id="WP_128087791.1">
    <property type="nucleotide sequence ID" value="NZ_CP068102.1"/>
</dbReference>
<dbReference type="GO" id="GO:0015627">
    <property type="term" value="C:type II protein secretion system complex"/>
    <property type="evidence" value="ECO:0007669"/>
    <property type="project" value="TreeGrafter"/>
</dbReference>
<dbReference type="Pfam" id="PF10531">
    <property type="entry name" value="SLBB"/>
    <property type="match status" value="1"/>
</dbReference>
<dbReference type="Gene3D" id="1.10.150.320">
    <property type="entry name" value="Photosystem II 12 kDa extrinsic protein"/>
    <property type="match status" value="1"/>
</dbReference>
<dbReference type="PANTHER" id="PTHR21180:SF32">
    <property type="entry name" value="ENDONUCLEASE_EXONUCLEASE_PHOSPHATASE FAMILY DOMAIN-CONTAINING PROTEIN 1"/>
    <property type="match status" value="1"/>
</dbReference>
<keyword evidence="4" id="KW-1185">Reference proteome</keyword>
<feature type="compositionally biased region" description="Low complexity" evidence="1">
    <location>
        <begin position="363"/>
        <end position="394"/>
    </location>
</feature>
<feature type="region of interest" description="Disordered" evidence="1">
    <location>
        <begin position="1"/>
        <end position="147"/>
    </location>
</feature>
<feature type="region of interest" description="Disordered" evidence="1">
    <location>
        <begin position="163"/>
        <end position="183"/>
    </location>
</feature>
<evidence type="ECO:0000256" key="2">
    <source>
        <dbReference type="SAM" id="Phobius"/>
    </source>
</evidence>
<dbReference type="SMART" id="SM00278">
    <property type="entry name" value="HhH1"/>
    <property type="match status" value="2"/>
</dbReference>
<feature type="region of interest" description="Disordered" evidence="1">
    <location>
        <begin position="239"/>
        <end position="284"/>
    </location>
</feature>
<dbReference type="GO" id="GO:0015628">
    <property type="term" value="P:protein secretion by the type II secretion system"/>
    <property type="evidence" value="ECO:0007669"/>
    <property type="project" value="TreeGrafter"/>
</dbReference>
<dbReference type="KEGG" id="raj:RA11412_1858"/>
<keyword evidence="2" id="KW-1133">Transmembrane helix</keyword>
<dbReference type="Gene3D" id="3.10.560.10">
    <property type="entry name" value="Outer membrane lipoprotein wza domain like"/>
    <property type="match status" value="1"/>
</dbReference>
<feature type="compositionally biased region" description="Basic and acidic residues" evidence="1">
    <location>
        <begin position="83"/>
        <end position="101"/>
    </location>
</feature>
<dbReference type="PANTHER" id="PTHR21180">
    <property type="entry name" value="ENDONUCLEASE/EXONUCLEASE/PHOSPHATASE FAMILY DOMAIN-CONTAINING PROTEIN 1"/>
    <property type="match status" value="1"/>
</dbReference>
<protein>
    <submittedName>
        <fullName evidence="3">Putative ComE operon protein 1</fullName>
    </submittedName>
</protein>
<keyword evidence="2" id="KW-0472">Membrane</keyword>
<dbReference type="InterPro" id="IPR051675">
    <property type="entry name" value="Endo/Exo/Phosphatase_dom_1"/>
</dbReference>
<keyword evidence="2" id="KW-0812">Transmembrane</keyword>
<dbReference type="InterPro" id="IPR010994">
    <property type="entry name" value="RuvA_2-like"/>
</dbReference>
<feature type="region of interest" description="Disordered" evidence="1">
    <location>
        <begin position="347"/>
        <end position="394"/>
    </location>
</feature>
<proteinExistence type="predicted"/>
<dbReference type="AlphaFoldDB" id="A0A2Z5R0B1"/>
<feature type="compositionally biased region" description="Polar residues" evidence="1">
    <location>
        <begin position="251"/>
        <end position="275"/>
    </location>
</feature>
<dbReference type="InterPro" id="IPR019554">
    <property type="entry name" value="Soluble_ligand-bd"/>
</dbReference>
<dbReference type="InterPro" id="IPR003583">
    <property type="entry name" value="Hlx-hairpin-Hlx_DNA-bd_motif"/>
</dbReference>
<gene>
    <name evidence="3" type="ORF">RA11412_1858</name>
</gene>
<dbReference type="GO" id="GO:0003677">
    <property type="term" value="F:DNA binding"/>
    <property type="evidence" value="ECO:0007669"/>
    <property type="project" value="InterPro"/>
</dbReference>
<evidence type="ECO:0000313" key="3">
    <source>
        <dbReference type="EMBL" id="BAV88157.1"/>
    </source>
</evidence>
<accession>A0A2Z5R0B1</accession>
<name>A0A2Z5R0B1_9MICC</name>
<evidence type="ECO:0000313" key="4">
    <source>
        <dbReference type="Proteomes" id="UP000250241"/>
    </source>
</evidence>
<evidence type="ECO:0000256" key="1">
    <source>
        <dbReference type="SAM" id="MobiDB-lite"/>
    </source>
</evidence>
<reference evidence="3 4" key="1">
    <citation type="submission" date="2016-10" db="EMBL/GenBank/DDBJ databases">
        <title>Genome sequence of Rothia aeria strain JCM11412.</title>
        <authorList>
            <person name="Nambu T."/>
        </authorList>
    </citation>
    <scope>NUCLEOTIDE SEQUENCE [LARGE SCALE GENOMIC DNA]</scope>
    <source>
        <strain evidence="3 4">JCM 11412</strain>
    </source>
</reference>
<dbReference type="Pfam" id="PF12836">
    <property type="entry name" value="HHH_3"/>
    <property type="match status" value="1"/>
</dbReference>
<feature type="compositionally biased region" description="Polar residues" evidence="1">
    <location>
        <begin position="1"/>
        <end position="15"/>
    </location>
</feature>
<dbReference type="GO" id="GO:0006281">
    <property type="term" value="P:DNA repair"/>
    <property type="evidence" value="ECO:0007669"/>
    <property type="project" value="InterPro"/>
</dbReference>
<dbReference type="Proteomes" id="UP000250241">
    <property type="component" value="Chromosome"/>
</dbReference>
<dbReference type="SUPFAM" id="SSF47781">
    <property type="entry name" value="RuvA domain 2-like"/>
    <property type="match status" value="1"/>
</dbReference>
<organism evidence="3 4">
    <name type="scientific">Rothia aeria</name>
    <dbReference type="NCBI Taxonomy" id="172042"/>
    <lineage>
        <taxon>Bacteria</taxon>
        <taxon>Bacillati</taxon>
        <taxon>Actinomycetota</taxon>
        <taxon>Actinomycetes</taxon>
        <taxon>Micrococcales</taxon>
        <taxon>Micrococcaceae</taxon>
        <taxon>Rothia</taxon>
    </lineage>
</organism>
<dbReference type="EMBL" id="AP017895">
    <property type="protein sequence ID" value="BAV88157.1"/>
    <property type="molecule type" value="Genomic_DNA"/>
</dbReference>
<feature type="compositionally biased region" description="Low complexity" evidence="1">
    <location>
        <begin position="35"/>
        <end position="46"/>
    </location>
</feature>
<feature type="transmembrane region" description="Helical" evidence="2">
    <location>
        <begin position="212"/>
        <end position="229"/>
    </location>
</feature>
<dbReference type="GeneID" id="93860770"/>
<sequence length="457" mass="47908">MNEPNHTTAHPNGETNIPPETAPGTAYREQKTPRPDTTAPGDGTPTEQDDDPTLALNREQLIPHAAGPEAKEPQELPPEPEPEEKQRDAAAHYLDRIRERSTPPAETAHYTAPHDDPDPHATTPPEDEDDELAREEPGGYRTTYARSLDEYPDYLEEYARLRRVSVREEPEDPYRDQDPSGLITRRDYFPDEWEEYAPRGNRSIRSYVSPKALIALGVVACVITVWAIFQMGAAPRASEASEPTAPHGGVEQSQPTPQRSASASAEPSHTAQGSAAPNPEPSKGTIRVHVAGAVKAPGVHTLPADARAVDALTAAGGATGEADLNRVNLAGSLSDGVQLYIPKEGEEIPQAPANGGAGGSGTAGASQGASKPAAGGASASASAGAKGSASAASGGQVNLNTATAEQLQTLPRIGPALAARIIAWRDEHGGFKSVDELDAVPGIGPAMMTSLRPLVTV</sequence>